<keyword evidence="2" id="KW-1185">Reference proteome</keyword>
<dbReference type="AlphaFoldDB" id="A0AAV6WG10"/>
<comment type="caution">
    <text evidence="1">The sequence shown here is derived from an EMBL/GenBank/DDBJ whole genome shotgun (WGS) entry which is preliminary data.</text>
</comment>
<protein>
    <submittedName>
        <fullName evidence="1">Uncharacterized protein</fullName>
    </submittedName>
</protein>
<evidence type="ECO:0000313" key="1">
    <source>
        <dbReference type="EMBL" id="KAG8367760.1"/>
    </source>
</evidence>
<dbReference type="Proteomes" id="UP000826271">
    <property type="component" value="Unassembled WGS sequence"/>
</dbReference>
<dbReference type="EMBL" id="WHWC01000016">
    <property type="protein sequence ID" value="KAG8367760.1"/>
    <property type="molecule type" value="Genomic_DNA"/>
</dbReference>
<proteinExistence type="predicted"/>
<evidence type="ECO:0000313" key="2">
    <source>
        <dbReference type="Proteomes" id="UP000826271"/>
    </source>
</evidence>
<accession>A0AAV6WG10</accession>
<reference evidence="1" key="1">
    <citation type="submission" date="2019-10" db="EMBL/GenBank/DDBJ databases">
        <authorList>
            <person name="Zhang R."/>
            <person name="Pan Y."/>
            <person name="Wang J."/>
            <person name="Ma R."/>
            <person name="Yu S."/>
        </authorList>
    </citation>
    <scope>NUCLEOTIDE SEQUENCE</scope>
    <source>
        <strain evidence="1">LA-IB0</strain>
        <tissue evidence="1">Leaf</tissue>
    </source>
</reference>
<organism evidence="1 2">
    <name type="scientific">Buddleja alternifolia</name>
    <dbReference type="NCBI Taxonomy" id="168488"/>
    <lineage>
        <taxon>Eukaryota</taxon>
        <taxon>Viridiplantae</taxon>
        <taxon>Streptophyta</taxon>
        <taxon>Embryophyta</taxon>
        <taxon>Tracheophyta</taxon>
        <taxon>Spermatophyta</taxon>
        <taxon>Magnoliopsida</taxon>
        <taxon>eudicotyledons</taxon>
        <taxon>Gunneridae</taxon>
        <taxon>Pentapetalae</taxon>
        <taxon>asterids</taxon>
        <taxon>lamiids</taxon>
        <taxon>Lamiales</taxon>
        <taxon>Scrophulariaceae</taxon>
        <taxon>Buddlejeae</taxon>
        <taxon>Buddleja</taxon>
    </lineage>
</organism>
<name>A0AAV6WG10_9LAMI</name>
<gene>
    <name evidence="1" type="ORF">BUALT_Bualt16G0106300</name>
</gene>
<sequence>MSSKSTMVPAIFALLMGFALLCYFANVPLNTNYELSNTLLSSFRSNNMNFEESIFEISGGIMREPGSVEKSHRKLQGCTCGCALACGVQRELAPFAAQRPKM</sequence>